<accession>A0AAV2E6Z5</accession>
<dbReference type="EMBL" id="OZ034817">
    <property type="protein sequence ID" value="CAL1381584.1"/>
    <property type="molecule type" value="Genomic_DNA"/>
</dbReference>
<name>A0AAV2E6Z5_9ROSI</name>
<protein>
    <submittedName>
        <fullName evidence="2">Uncharacterized protein</fullName>
    </submittedName>
</protein>
<reference evidence="2 3" key="1">
    <citation type="submission" date="2024-04" db="EMBL/GenBank/DDBJ databases">
        <authorList>
            <person name="Fracassetti M."/>
        </authorList>
    </citation>
    <scope>NUCLEOTIDE SEQUENCE [LARGE SCALE GENOMIC DNA]</scope>
</reference>
<keyword evidence="3" id="KW-1185">Reference proteome</keyword>
<evidence type="ECO:0000256" key="1">
    <source>
        <dbReference type="SAM" id="MobiDB-lite"/>
    </source>
</evidence>
<evidence type="ECO:0000313" key="2">
    <source>
        <dbReference type="EMBL" id="CAL1381584.1"/>
    </source>
</evidence>
<dbReference type="AlphaFoldDB" id="A0AAV2E6Z5"/>
<feature type="region of interest" description="Disordered" evidence="1">
    <location>
        <begin position="51"/>
        <end position="74"/>
    </location>
</feature>
<organism evidence="2 3">
    <name type="scientific">Linum trigynum</name>
    <dbReference type="NCBI Taxonomy" id="586398"/>
    <lineage>
        <taxon>Eukaryota</taxon>
        <taxon>Viridiplantae</taxon>
        <taxon>Streptophyta</taxon>
        <taxon>Embryophyta</taxon>
        <taxon>Tracheophyta</taxon>
        <taxon>Spermatophyta</taxon>
        <taxon>Magnoliopsida</taxon>
        <taxon>eudicotyledons</taxon>
        <taxon>Gunneridae</taxon>
        <taxon>Pentapetalae</taxon>
        <taxon>rosids</taxon>
        <taxon>fabids</taxon>
        <taxon>Malpighiales</taxon>
        <taxon>Linaceae</taxon>
        <taxon>Linum</taxon>
    </lineage>
</organism>
<proteinExistence type="predicted"/>
<gene>
    <name evidence="2" type="ORF">LTRI10_LOCUS22956</name>
</gene>
<dbReference type="Proteomes" id="UP001497516">
    <property type="component" value="Chromosome 4"/>
</dbReference>
<feature type="compositionally biased region" description="Acidic residues" evidence="1">
    <location>
        <begin position="62"/>
        <end position="74"/>
    </location>
</feature>
<evidence type="ECO:0000313" key="3">
    <source>
        <dbReference type="Proteomes" id="UP001497516"/>
    </source>
</evidence>
<sequence length="74" mass="8275">MKSTVEVFDLETIFLLQWRYGHELSMATEEAGSVGNDGDRLDGGRFRYGYSLSPPMEHDRGVDDDDDDDGGGSW</sequence>